<dbReference type="Proteomes" id="UP000510621">
    <property type="component" value="Chromosome"/>
</dbReference>
<evidence type="ECO:0000256" key="1">
    <source>
        <dbReference type="SAM" id="SignalP"/>
    </source>
</evidence>
<dbReference type="AlphaFoldDB" id="A0A7L6ASF0"/>
<name>A0A7L6ASF0_9GAMM</name>
<dbReference type="KEGG" id="this:HZT40_10725"/>
<feature type="chain" id="PRO_5029534679" evidence="1">
    <location>
        <begin position="21"/>
        <end position="231"/>
    </location>
</feature>
<sequence>MKTLQSLCILGMAATTFAMAAPVQAASFDCAKAVTKVEKAICADDGLSSLDDEMAAAYKLALKKGNASKIKSAQKDWLQERNSCASDDSGAYANMNACIKEQYNYRLFDLSRMVYLPQKLKACTDLVIDEKHTRFEGATPGEAGGEAFIVMKHHVGFFVVSVDGLSEKDNADKYMSNTKDFAKGDKVKVCLTSVPRDCPPGDDRGKGYSITNYKNHKTFSGTPDWHSCGGA</sequence>
<organism evidence="3 4">
    <name type="scientific">Candidatus Thiothrix singaporensis</name>
    <dbReference type="NCBI Taxonomy" id="2799669"/>
    <lineage>
        <taxon>Bacteria</taxon>
        <taxon>Pseudomonadati</taxon>
        <taxon>Pseudomonadota</taxon>
        <taxon>Gammaproteobacteria</taxon>
        <taxon>Thiotrichales</taxon>
        <taxon>Thiotrichaceae</taxon>
        <taxon>Thiothrix</taxon>
    </lineage>
</organism>
<protein>
    <submittedName>
        <fullName evidence="3">DUF1311 domain-containing protein</fullName>
    </submittedName>
</protein>
<dbReference type="InterPro" id="IPR009739">
    <property type="entry name" value="LprI-like_N"/>
</dbReference>
<proteinExistence type="predicted"/>
<gene>
    <name evidence="3" type="ORF">HZT40_10725</name>
</gene>
<feature type="domain" description="Lysozyme inhibitor LprI-like N-terminal" evidence="2">
    <location>
        <begin position="30"/>
        <end position="108"/>
    </location>
</feature>
<dbReference type="EMBL" id="CP059265">
    <property type="protein sequence ID" value="QLQ31983.1"/>
    <property type="molecule type" value="Genomic_DNA"/>
</dbReference>
<dbReference type="PANTHER" id="PTHR37549">
    <property type="entry name" value="LIPOPROTEIN LPRI"/>
    <property type="match status" value="1"/>
</dbReference>
<dbReference type="PANTHER" id="PTHR37549:SF1">
    <property type="entry name" value="LIPOPROTEIN LPRI"/>
    <property type="match status" value="1"/>
</dbReference>
<evidence type="ECO:0000313" key="4">
    <source>
        <dbReference type="Proteomes" id="UP000510621"/>
    </source>
</evidence>
<dbReference type="Pfam" id="PF07007">
    <property type="entry name" value="LprI"/>
    <property type="match status" value="1"/>
</dbReference>
<evidence type="ECO:0000259" key="2">
    <source>
        <dbReference type="Pfam" id="PF07007"/>
    </source>
</evidence>
<dbReference type="Gene3D" id="1.20.1270.180">
    <property type="match status" value="1"/>
</dbReference>
<feature type="signal peptide" evidence="1">
    <location>
        <begin position="1"/>
        <end position="20"/>
    </location>
</feature>
<keyword evidence="1" id="KW-0732">Signal</keyword>
<evidence type="ECO:0000313" key="3">
    <source>
        <dbReference type="EMBL" id="QLQ31983.1"/>
    </source>
</evidence>
<reference evidence="3" key="1">
    <citation type="submission" date="2020-06" db="EMBL/GenBank/DDBJ databases">
        <title>Analysis procedures for assessing recovery of high quality, complete, closed genomes from Nanopore long read metagenome sequencing.</title>
        <authorList>
            <person name="Bessarab I."/>
            <person name="Arumugam K."/>
            <person name="Haryono M."/>
            <person name="Liu X."/>
            <person name="Roy S."/>
            <person name="Zuniga-Montanez R.E."/>
            <person name="Qiu G."/>
            <person name="Drautz-Moses D.I."/>
            <person name="Law Y.Y."/>
            <person name="Wuertz S."/>
            <person name="Lauro F.M."/>
            <person name="Huson D.H."/>
            <person name="Williams R.B."/>
        </authorList>
    </citation>
    <scope>NUCLEOTIDE SEQUENCE [LARGE SCALE GENOMIC DNA]</scope>
    <source>
        <strain evidence="3">SSD2</strain>
    </source>
</reference>
<keyword evidence="4" id="KW-1185">Reference proteome</keyword>
<dbReference type="GO" id="GO:0005576">
    <property type="term" value="C:extracellular region"/>
    <property type="evidence" value="ECO:0007669"/>
    <property type="project" value="TreeGrafter"/>
</dbReference>
<dbReference type="InterPro" id="IPR052755">
    <property type="entry name" value="Lysozyme_Inhibitor_LprI"/>
</dbReference>
<accession>A0A7L6ASF0</accession>